<evidence type="ECO:0000256" key="9">
    <source>
        <dbReference type="ARBA" id="ARBA00030686"/>
    </source>
</evidence>
<protein>
    <recommendedName>
        <fullName evidence="5 11">Nicotinate-nucleotide--dimethylbenzimidazole phosphoribosyltransferase</fullName>
        <shortName evidence="11">NN:DBI PRT</shortName>
        <ecNumber evidence="4 11">2.4.2.21</ecNumber>
    </recommendedName>
    <alternativeName>
        <fullName evidence="9 11">N(1)-alpha-phosphoribosyltransferase</fullName>
    </alternativeName>
</protein>
<dbReference type="GO" id="GO:0009236">
    <property type="term" value="P:cobalamin biosynthetic process"/>
    <property type="evidence" value="ECO:0007669"/>
    <property type="project" value="UniProtKB-UniRule"/>
</dbReference>
<dbReference type="NCBIfam" id="TIGR03160">
    <property type="entry name" value="cobT_DBIPRT"/>
    <property type="match status" value="1"/>
</dbReference>
<feature type="active site" description="Proton acceptor" evidence="11">
    <location>
        <position position="626"/>
    </location>
</feature>
<dbReference type="InterPro" id="IPR027417">
    <property type="entry name" value="P-loop_NTPase"/>
</dbReference>
<feature type="compositionally biased region" description="Low complexity" evidence="12">
    <location>
        <begin position="257"/>
        <end position="272"/>
    </location>
</feature>
<dbReference type="CDD" id="cd00544">
    <property type="entry name" value="CobU"/>
    <property type="match status" value="1"/>
</dbReference>
<dbReference type="GO" id="GO:0008939">
    <property type="term" value="F:nicotinate-nucleotide-dimethylbenzimidazole phosphoribosyltransferase activity"/>
    <property type="evidence" value="ECO:0007669"/>
    <property type="project" value="UniProtKB-UniRule"/>
</dbReference>
<dbReference type="SUPFAM" id="SSF52733">
    <property type="entry name" value="Nicotinate mononucleotide:5,6-dimethylbenzimidazole phosphoribosyltransferase (CobT)"/>
    <property type="match status" value="1"/>
</dbReference>
<dbReference type="InterPro" id="IPR017846">
    <property type="entry name" value="Nict_dMeBzImd_PRibTrfase_bact"/>
</dbReference>
<dbReference type="Pfam" id="PF02277">
    <property type="entry name" value="DBI_PRT"/>
    <property type="match status" value="1"/>
</dbReference>
<keyword evidence="14" id="KW-1185">Reference proteome</keyword>
<dbReference type="InterPro" id="IPR036087">
    <property type="entry name" value="Nict_dMeBzImd_PRibTrfase_sf"/>
</dbReference>
<evidence type="ECO:0000256" key="4">
    <source>
        <dbReference type="ARBA" id="ARBA00011991"/>
    </source>
</evidence>
<gene>
    <name evidence="11 13" type="primary">cobT</name>
    <name evidence="13" type="ORF">B7C42_03616</name>
</gene>
<dbReference type="HAMAP" id="MF_00230">
    <property type="entry name" value="CobT"/>
    <property type="match status" value="1"/>
</dbReference>
<dbReference type="AlphaFoldDB" id="A0A231H5D9"/>
<organism evidence="13 14">
    <name type="scientific">Nocardia cerradoensis</name>
    <dbReference type="NCBI Taxonomy" id="85688"/>
    <lineage>
        <taxon>Bacteria</taxon>
        <taxon>Bacillati</taxon>
        <taxon>Actinomycetota</taxon>
        <taxon>Actinomycetes</taxon>
        <taxon>Mycobacteriales</taxon>
        <taxon>Nocardiaceae</taxon>
        <taxon>Nocardia</taxon>
    </lineage>
</organism>
<dbReference type="Gene3D" id="3.40.50.10210">
    <property type="match status" value="1"/>
</dbReference>
<evidence type="ECO:0000313" key="14">
    <source>
        <dbReference type="Proteomes" id="UP000215506"/>
    </source>
</evidence>
<evidence type="ECO:0000256" key="3">
    <source>
        <dbReference type="ARBA" id="ARBA00007110"/>
    </source>
</evidence>
<dbReference type="InterPro" id="IPR003200">
    <property type="entry name" value="Nict_dMeBzImd_PRibTrfase"/>
</dbReference>
<comment type="similarity">
    <text evidence="3 11">Belongs to the CobT family.</text>
</comment>
<dbReference type="PANTHER" id="PTHR43463:SF1">
    <property type="entry name" value="NICOTINATE-NUCLEOTIDE--DIMETHYLBENZIMIDAZOLE PHOSPHORIBOSYLTRANSFERASE"/>
    <property type="match status" value="1"/>
</dbReference>
<accession>A0A231H5D9</accession>
<reference evidence="13 14" key="1">
    <citation type="submission" date="2017-07" db="EMBL/GenBank/DDBJ databases">
        <title>First draft Genome Sequence of Nocardia cerradoensis isolated from human infection.</title>
        <authorList>
            <person name="Carrasco G."/>
        </authorList>
    </citation>
    <scope>NUCLEOTIDE SEQUENCE [LARGE SCALE GENOMIC DNA]</scope>
    <source>
        <strain evidence="13 14">CNM20130759</strain>
    </source>
</reference>
<dbReference type="UniPathway" id="UPA00148">
    <property type="reaction ID" value="UER00236"/>
</dbReference>
<evidence type="ECO:0000256" key="12">
    <source>
        <dbReference type="SAM" id="MobiDB-lite"/>
    </source>
</evidence>
<keyword evidence="7 11" id="KW-0328">Glycosyltransferase</keyword>
<feature type="region of interest" description="Disordered" evidence="12">
    <location>
        <begin position="257"/>
        <end position="287"/>
    </location>
</feature>
<dbReference type="EMBL" id="NGAF01000007">
    <property type="protein sequence ID" value="OXR44060.1"/>
    <property type="molecule type" value="Genomic_DNA"/>
</dbReference>
<evidence type="ECO:0000256" key="2">
    <source>
        <dbReference type="ARBA" id="ARBA00005049"/>
    </source>
</evidence>
<keyword evidence="8 11" id="KW-0808">Transferase</keyword>
<dbReference type="NCBIfam" id="NF000996">
    <property type="entry name" value="PRK00105.1"/>
    <property type="match status" value="1"/>
</dbReference>
<dbReference type="SUPFAM" id="SSF52540">
    <property type="entry name" value="P-loop containing nucleoside triphosphate hydrolases"/>
    <property type="match status" value="1"/>
</dbReference>
<evidence type="ECO:0000256" key="10">
    <source>
        <dbReference type="ARBA" id="ARBA00047340"/>
    </source>
</evidence>
<evidence type="ECO:0000256" key="7">
    <source>
        <dbReference type="ARBA" id="ARBA00022676"/>
    </source>
</evidence>
<comment type="function">
    <text evidence="1 11">Catalyzes the synthesis of alpha-ribazole-5'-phosphate from nicotinate mononucleotide (NAMN) and 5,6-dimethylbenzimidazole (DMB).</text>
</comment>
<proteinExistence type="inferred from homology"/>
<dbReference type="Pfam" id="PF02283">
    <property type="entry name" value="CobU"/>
    <property type="match status" value="1"/>
</dbReference>
<sequence>MRADWYRADVVNDAAGGRGLRTLVLGGARSGKSAYAEEVAGRSGPVRYVATAVPDPADADFADRIAAHRVRRPGTWHVVEGDPITVLGDPAPVTLIDDLGTWLTARIDARAAWESPRGTVGPDIDALVAAVTGYADRLLIVSPEVGLGVVPATASGRLFQDEIGTLNQRLAAVCDEVVLVVAGVPVVLKGAEAAGASTGGGIGTASAAAAAAGLAGGAAERVSASDSADTVGREHPFHGSGFADSAAAERALASGHDAGGAAASTGTSDVTDVSAGARTGSGAADEGAGREFAGAAAAAAGSTPRGLAEFDGTTPAFGPVAAPDARIRAEAEQRQLQLTKPAGALGRLETLGNWVAACQGQCPPHQFRRARVVVFAGDHGVARHGVSAYPSEVTAQMVANFLAGGAAVNALARLADATVRVVDIAVDADTDPSVSTHKIRRSSGAIDREDALTEAELYAALAAGRAIADEEIDGGADLLIAGDMGIGNTTPATVLIATLTDTEPVVAIGRGTGVDDAGWMRKASAIRDAMWRARPHRQDPFALLRIAGGADFAATAGYLAQAAARRTPVILDGVVVTAAALIAEMLAPGAKRWWVAGHRSTEPAHPLALAKLELEPLVELDMRLGEGSGAVSALPLLRAAIAALSEMSTFGEAGVSTAESDSPAPEVVS</sequence>
<name>A0A231H5D9_9NOCA</name>
<dbReference type="Gene3D" id="1.10.1610.10">
    <property type="match status" value="1"/>
</dbReference>
<dbReference type="InterPro" id="IPR003203">
    <property type="entry name" value="CobU/CobP"/>
</dbReference>
<evidence type="ECO:0000313" key="13">
    <source>
        <dbReference type="EMBL" id="OXR44060.1"/>
    </source>
</evidence>
<evidence type="ECO:0000256" key="6">
    <source>
        <dbReference type="ARBA" id="ARBA00022573"/>
    </source>
</evidence>
<evidence type="ECO:0000256" key="5">
    <source>
        <dbReference type="ARBA" id="ARBA00015486"/>
    </source>
</evidence>
<dbReference type="InterPro" id="IPR023195">
    <property type="entry name" value="Nict_dMeBzImd_PRibTrfase_N"/>
</dbReference>
<comment type="caution">
    <text evidence="13">The sequence shown here is derived from an EMBL/GenBank/DDBJ whole genome shotgun (WGS) entry which is preliminary data.</text>
</comment>
<dbReference type="Gene3D" id="3.40.50.300">
    <property type="entry name" value="P-loop containing nucleotide triphosphate hydrolases"/>
    <property type="match status" value="1"/>
</dbReference>
<dbReference type="EC" id="2.4.2.21" evidence="4 11"/>
<evidence type="ECO:0000256" key="11">
    <source>
        <dbReference type="HAMAP-Rule" id="MF_00230"/>
    </source>
</evidence>
<evidence type="ECO:0000256" key="8">
    <source>
        <dbReference type="ARBA" id="ARBA00022679"/>
    </source>
</evidence>
<comment type="catalytic activity">
    <reaction evidence="10 11">
        <text>5,6-dimethylbenzimidazole + nicotinate beta-D-ribonucleotide = alpha-ribazole 5'-phosphate + nicotinate + H(+)</text>
        <dbReference type="Rhea" id="RHEA:11196"/>
        <dbReference type="ChEBI" id="CHEBI:15378"/>
        <dbReference type="ChEBI" id="CHEBI:15890"/>
        <dbReference type="ChEBI" id="CHEBI:32544"/>
        <dbReference type="ChEBI" id="CHEBI:57502"/>
        <dbReference type="ChEBI" id="CHEBI:57918"/>
        <dbReference type="EC" id="2.4.2.21"/>
    </reaction>
</comment>
<dbReference type="GO" id="GO:0043752">
    <property type="term" value="F:adenosylcobinamide kinase activity"/>
    <property type="evidence" value="ECO:0007669"/>
    <property type="project" value="InterPro"/>
</dbReference>
<dbReference type="PANTHER" id="PTHR43463">
    <property type="entry name" value="NICOTINATE-NUCLEOTIDE--DIMETHYLBENZIMIDAZOLE PHOSPHORIBOSYLTRANSFERASE"/>
    <property type="match status" value="1"/>
</dbReference>
<evidence type="ECO:0000256" key="1">
    <source>
        <dbReference type="ARBA" id="ARBA00002197"/>
    </source>
</evidence>
<dbReference type="Proteomes" id="UP000215506">
    <property type="component" value="Unassembled WGS sequence"/>
</dbReference>
<comment type="pathway">
    <text evidence="2 11">Nucleoside biosynthesis; alpha-ribazole biosynthesis; alpha-ribazole from 5,6-dimethylbenzimidazole: step 1/2.</text>
</comment>
<dbReference type="GO" id="GO:0000166">
    <property type="term" value="F:nucleotide binding"/>
    <property type="evidence" value="ECO:0007669"/>
    <property type="project" value="InterPro"/>
</dbReference>
<dbReference type="CDD" id="cd02439">
    <property type="entry name" value="DMB-PRT_CobT"/>
    <property type="match status" value="1"/>
</dbReference>
<keyword evidence="6 11" id="KW-0169">Cobalamin biosynthesis</keyword>
<dbReference type="UniPathway" id="UPA00061">
    <property type="reaction ID" value="UER00516"/>
</dbReference>